<dbReference type="PANTHER" id="PTHR42928:SF5">
    <property type="entry name" value="BLR1237 PROTEIN"/>
    <property type="match status" value="1"/>
</dbReference>
<organism evidence="2 3">
    <name type="scientific">Neoroseomonas soli</name>
    <dbReference type="NCBI Taxonomy" id="1081025"/>
    <lineage>
        <taxon>Bacteria</taxon>
        <taxon>Pseudomonadati</taxon>
        <taxon>Pseudomonadota</taxon>
        <taxon>Alphaproteobacteria</taxon>
        <taxon>Acetobacterales</taxon>
        <taxon>Acetobacteraceae</taxon>
        <taxon>Neoroseomonas</taxon>
    </lineage>
</organism>
<evidence type="ECO:0000313" key="3">
    <source>
        <dbReference type="Proteomes" id="UP001138751"/>
    </source>
</evidence>
<evidence type="ECO:0008006" key="4">
    <source>
        <dbReference type="Google" id="ProtNLM"/>
    </source>
</evidence>
<evidence type="ECO:0000256" key="1">
    <source>
        <dbReference type="ARBA" id="ARBA00006987"/>
    </source>
</evidence>
<accession>A0A9X9WR14</accession>
<dbReference type="Pfam" id="PF03401">
    <property type="entry name" value="TctC"/>
    <property type="match status" value="1"/>
</dbReference>
<dbReference type="Proteomes" id="UP001138751">
    <property type="component" value="Unassembled WGS sequence"/>
</dbReference>
<evidence type="ECO:0000313" key="2">
    <source>
        <dbReference type="EMBL" id="MBR0669593.1"/>
    </source>
</evidence>
<reference evidence="2" key="1">
    <citation type="submission" date="2020-01" db="EMBL/GenBank/DDBJ databases">
        <authorList>
            <person name="Rat A."/>
        </authorList>
    </citation>
    <scope>NUCLEOTIDE SEQUENCE</scope>
    <source>
        <strain evidence="2">LMG 31231</strain>
    </source>
</reference>
<dbReference type="InterPro" id="IPR042100">
    <property type="entry name" value="Bug_dom1"/>
</dbReference>
<reference evidence="2" key="2">
    <citation type="journal article" date="2021" name="Syst. Appl. Microbiol.">
        <title>Roseomonas hellenica sp. nov., isolated from roots of wild-growing Alkanna tinctoria.</title>
        <authorList>
            <person name="Rat A."/>
            <person name="Naranjo H.D."/>
            <person name="Lebbe L."/>
            <person name="Cnockaert M."/>
            <person name="Krigas N."/>
            <person name="Grigoriadou K."/>
            <person name="Maloupa E."/>
            <person name="Willems A."/>
        </authorList>
    </citation>
    <scope>NUCLEOTIDE SEQUENCE</scope>
    <source>
        <strain evidence="2">LMG 31231</strain>
    </source>
</reference>
<dbReference type="EMBL" id="JAAEDM010000001">
    <property type="protein sequence ID" value="MBR0669593.1"/>
    <property type="molecule type" value="Genomic_DNA"/>
</dbReference>
<dbReference type="Gene3D" id="3.40.190.150">
    <property type="entry name" value="Bordetella uptake gene, domain 1"/>
    <property type="match status" value="1"/>
</dbReference>
<protein>
    <recommendedName>
        <fullName evidence="4">Tripartite tricarboxylate transporter substrate binding protein</fullName>
    </recommendedName>
</protein>
<proteinExistence type="inferred from homology"/>
<dbReference type="InterPro" id="IPR005064">
    <property type="entry name" value="BUG"/>
</dbReference>
<gene>
    <name evidence="2" type="ORF">GXW76_00275</name>
</gene>
<comment type="caution">
    <text evidence="2">The sequence shown here is derived from an EMBL/GenBank/DDBJ whole genome shotgun (WGS) entry which is preliminary data.</text>
</comment>
<name>A0A9X9WR14_9PROT</name>
<keyword evidence="3" id="KW-1185">Reference proteome</keyword>
<dbReference type="PANTHER" id="PTHR42928">
    <property type="entry name" value="TRICARBOXYLATE-BINDING PROTEIN"/>
    <property type="match status" value="1"/>
</dbReference>
<sequence>MHVLRRAIFATLPGLVLARPGLTQTQAAWPRGGPIRLIVPFGTGGATDLVARVYAEAMSRHLGQSIVVDNRPGAGATIGTTAAARSPADGYTLVV</sequence>
<dbReference type="AlphaFoldDB" id="A0A9X9WR14"/>
<comment type="similarity">
    <text evidence="1">Belongs to the UPF0065 (bug) family.</text>
</comment>